<keyword evidence="2" id="KW-1185">Reference proteome</keyword>
<dbReference type="AlphaFoldDB" id="A0A197JH07"/>
<evidence type="ECO:0000313" key="1">
    <source>
        <dbReference type="EMBL" id="OAQ24467.1"/>
    </source>
</evidence>
<dbReference type="OrthoDB" id="2441967at2759"/>
<name>A0A197JH07_9FUNG</name>
<reference evidence="1 2" key="1">
    <citation type="submission" date="2016-05" db="EMBL/GenBank/DDBJ databases">
        <title>Genome sequencing reveals origins of a unique bacterial endosymbiosis in the earliest lineages of terrestrial Fungi.</title>
        <authorList>
            <consortium name="DOE Joint Genome Institute"/>
            <person name="Uehling J."/>
            <person name="Gryganskyi A."/>
            <person name="Hameed K."/>
            <person name="Tschaplinski T."/>
            <person name="Misztal P."/>
            <person name="Wu S."/>
            <person name="Desiro A."/>
            <person name="Vande Pol N."/>
            <person name="Du Z.-Y."/>
            <person name="Zienkiewicz A."/>
            <person name="Zienkiewicz K."/>
            <person name="Morin E."/>
            <person name="Tisserant E."/>
            <person name="Splivallo R."/>
            <person name="Hainaut M."/>
            <person name="Henrissat B."/>
            <person name="Ohm R."/>
            <person name="Kuo A."/>
            <person name="Yan J."/>
            <person name="Lipzen A."/>
            <person name="Nolan M."/>
            <person name="Labutti K."/>
            <person name="Barry K."/>
            <person name="Goldstein A."/>
            <person name="Labbe J."/>
            <person name="Schadt C."/>
            <person name="Tuskan G."/>
            <person name="Grigoriev I."/>
            <person name="Martin F."/>
            <person name="Vilgalys R."/>
            <person name="Bonito G."/>
        </authorList>
    </citation>
    <scope>NUCLEOTIDE SEQUENCE [LARGE SCALE GENOMIC DNA]</scope>
    <source>
        <strain evidence="1 2">AG-77</strain>
    </source>
</reference>
<proteinExistence type="predicted"/>
<dbReference type="Gene3D" id="3.30.420.10">
    <property type="entry name" value="Ribonuclease H-like superfamily/Ribonuclease H"/>
    <property type="match status" value="1"/>
</dbReference>
<organism evidence="1 2">
    <name type="scientific">Linnemannia elongata AG-77</name>
    <dbReference type="NCBI Taxonomy" id="1314771"/>
    <lineage>
        <taxon>Eukaryota</taxon>
        <taxon>Fungi</taxon>
        <taxon>Fungi incertae sedis</taxon>
        <taxon>Mucoromycota</taxon>
        <taxon>Mortierellomycotina</taxon>
        <taxon>Mortierellomycetes</taxon>
        <taxon>Mortierellales</taxon>
        <taxon>Mortierellaceae</taxon>
        <taxon>Linnemannia</taxon>
    </lineage>
</organism>
<evidence type="ECO:0008006" key="3">
    <source>
        <dbReference type="Google" id="ProtNLM"/>
    </source>
</evidence>
<dbReference type="InterPro" id="IPR036397">
    <property type="entry name" value="RNaseH_sf"/>
</dbReference>
<protein>
    <recommendedName>
        <fullName evidence="3">Tc1-like transposase DDE domain-containing protein</fullName>
    </recommendedName>
</protein>
<gene>
    <name evidence="1" type="ORF">K457DRAFT_1899225</name>
</gene>
<dbReference type="EMBL" id="KV442093">
    <property type="protein sequence ID" value="OAQ24467.1"/>
    <property type="molecule type" value="Genomic_DNA"/>
</dbReference>
<evidence type="ECO:0000313" key="2">
    <source>
        <dbReference type="Proteomes" id="UP000078512"/>
    </source>
</evidence>
<dbReference type="PANTHER" id="PTHR33939">
    <property type="entry name" value="PROTEIN CBG22215"/>
    <property type="match status" value="1"/>
</dbReference>
<dbReference type="Proteomes" id="UP000078512">
    <property type="component" value="Unassembled WGS sequence"/>
</dbReference>
<dbReference type="PANTHER" id="PTHR33939:SF1">
    <property type="entry name" value="DUF4371 DOMAIN-CONTAINING PROTEIN"/>
    <property type="match status" value="1"/>
</dbReference>
<sequence>MTSGLKAIPVAARANEDPAALTQKRIDIRFAAPHSGLAPLTSSSIVYKRVENSSIVDVIGLEIRTYLADFVHPSRKGVLVDRDRLLCHTPTNDYHGNFSALLFDSLFTRICKNFQGMGLNNCRIYLDGASYHFHKTAAKPARDAKMPDLREWAKWPDTIYAIAKQYGGHVIRKTPPYHCELQPIENIWACVKNKVAALTNGLHTSLSLKRTLISLFFSIPESTLLRVWNESIKGIQYWTAAEMEKAE</sequence>
<accession>A0A197JH07</accession>
<dbReference type="GO" id="GO:0003676">
    <property type="term" value="F:nucleic acid binding"/>
    <property type="evidence" value="ECO:0007669"/>
    <property type="project" value="InterPro"/>
</dbReference>